<evidence type="ECO:0000256" key="2">
    <source>
        <dbReference type="SAM" id="MobiDB-lite"/>
    </source>
</evidence>
<protein>
    <submittedName>
        <fullName evidence="3">Protein SlyX</fullName>
    </submittedName>
</protein>
<evidence type="ECO:0000313" key="3">
    <source>
        <dbReference type="EMBL" id="SAI57919.1"/>
    </source>
</evidence>
<dbReference type="Proteomes" id="UP000077037">
    <property type="component" value="Unassembled WGS sequence"/>
</dbReference>
<dbReference type="AlphaFoldDB" id="A0A157RKJ7"/>
<name>A0A157RKJ7_9BORD</name>
<feature type="region of interest" description="Disordered" evidence="2">
    <location>
        <begin position="63"/>
        <end position="82"/>
    </location>
</feature>
<sequence>MRRDLGSNCAMDIQDDTERRLTQLEIKAGFADDLLDQLNQTVYRQQQQIELLMREVLELRNQAAPSGAGQFRSLRDELPPHY</sequence>
<keyword evidence="1" id="KW-0175">Coiled coil</keyword>
<reference evidence="3 4" key="1">
    <citation type="submission" date="2016-03" db="EMBL/GenBank/DDBJ databases">
        <authorList>
            <consortium name="Pathogen Informatics"/>
        </authorList>
    </citation>
    <scope>NUCLEOTIDE SEQUENCE [LARGE SCALE GENOMIC DNA]</scope>
    <source>
        <strain evidence="3 4">NCTC13364</strain>
    </source>
</reference>
<dbReference type="PANTHER" id="PTHR36508:SF1">
    <property type="entry name" value="PROTEIN SLYX"/>
    <property type="match status" value="1"/>
</dbReference>
<accession>A0A157RKJ7</accession>
<dbReference type="PANTHER" id="PTHR36508">
    <property type="entry name" value="PROTEIN SLYX"/>
    <property type="match status" value="1"/>
</dbReference>
<evidence type="ECO:0000256" key="1">
    <source>
        <dbReference type="SAM" id="Coils"/>
    </source>
</evidence>
<feature type="coiled-coil region" evidence="1">
    <location>
        <begin position="35"/>
        <end position="62"/>
    </location>
</feature>
<feature type="compositionally biased region" description="Basic and acidic residues" evidence="2">
    <location>
        <begin position="73"/>
        <end position="82"/>
    </location>
</feature>
<gene>
    <name evidence="3" type="primary">slyX</name>
    <name evidence="3" type="ORF">SAMEA1982600_05019</name>
</gene>
<organism evidence="3 4">
    <name type="scientific">Bordetella ansorpii</name>
    <dbReference type="NCBI Taxonomy" id="288768"/>
    <lineage>
        <taxon>Bacteria</taxon>
        <taxon>Pseudomonadati</taxon>
        <taxon>Pseudomonadota</taxon>
        <taxon>Betaproteobacteria</taxon>
        <taxon>Burkholderiales</taxon>
        <taxon>Alcaligenaceae</taxon>
        <taxon>Bordetella</taxon>
    </lineage>
</organism>
<evidence type="ECO:0000313" key="4">
    <source>
        <dbReference type="Proteomes" id="UP000077037"/>
    </source>
</evidence>
<dbReference type="InterPro" id="IPR007236">
    <property type="entry name" value="SlyX"/>
</dbReference>
<dbReference type="EMBL" id="FKBS01000029">
    <property type="protein sequence ID" value="SAI57919.1"/>
    <property type="molecule type" value="Genomic_DNA"/>
</dbReference>
<dbReference type="Pfam" id="PF04102">
    <property type="entry name" value="SlyX"/>
    <property type="match status" value="1"/>
</dbReference>
<proteinExistence type="predicted"/>